<dbReference type="InterPro" id="IPR001487">
    <property type="entry name" value="Bromodomain"/>
</dbReference>
<dbReference type="PANTHER" id="PTHR45750:SF3">
    <property type="entry name" value="HISTONE ACETYLTRANSFERASE"/>
    <property type="match status" value="1"/>
</dbReference>
<feature type="non-terminal residue" evidence="4">
    <location>
        <position position="83"/>
    </location>
</feature>
<organism evidence="4 5">
    <name type="scientific">Phaeodactylum tricornutum (strain CCAP 1055/1)</name>
    <dbReference type="NCBI Taxonomy" id="556484"/>
    <lineage>
        <taxon>Eukaryota</taxon>
        <taxon>Sar</taxon>
        <taxon>Stramenopiles</taxon>
        <taxon>Ochrophyta</taxon>
        <taxon>Bacillariophyta</taxon>
        <taxon>Bacillariophyceae</taxon>
        <taxon>Bacillariophycidae</taxon>
        <taxon>Naviculales</taxon>
        <taxon>Phaeodactylaceae</taxon>
        <taxon>Phaeodactylum</taxon>
    </lineage>
</organism>
<dbReference type="CDD" id="cd04369">
    <property type="entry name" value="Bromodomain"/>
    <property type="match status" value="1"/>
</dbReference>
<dbReference type="KEGG" id="pti:PHATRDRAFT_13205"/>
<dbReference type="Pfam" id="PF00439">
    <property type="entry name" value="Bromodomain"/>
    <property type="match status" value="1"/>
</dbReference>
<evidence type="ECO:0000256" key="1">
    <source>
        <dbReference type="ARBA" id="ARBA00023117"/>
    </source>
</evidence>
<dbReference type="GO" id="GO:0000123">
    <property type="term" value="C:histone acetyltransferase complex"/>
    <property type="evidence" value="ECO:0007669"/>
    <property type="project" value="TreeGrafter"/>
</dbReference>
<dbReference type="SUPFAM" id="SSF47370">
    <property type="entry name" value="Bromodomain"/>
    <property type="match status" value="1"/>
</dbReference>
<dbReference type="PROSITE" id="PS50014">
    <property type="entry name" value="BROMODOMAIN_2"/>
    <property type="match status" value="1"/>
</dbReference>
<dbReference type="PRINTS" id="PR00503">
    <property type="entry name" value="BROMODOMAIN"/>
</dbReference>
<dbReference type="HOGENOM" id="CLU_260209_0_0_1"/>
<keyword evidence="5" id="KW-1185">Reference proteome</keyword>
<feature type="non-terminal residue" evidence="4">
    <location>
        <position position="1"/>
    </location>
</feature>
<reference evidence="4 5" key="1">
    <citation type="journal article" date="2008" name="Nature">
        <title>The Phaeodactylum genome reveals the evolutionary history of diatom genomes.</title>
        <authorList>
            <person name="Bowler C."/>
            <person name="Allen A.E."/>
            <person name="Badger J.H."/>
            <person name="Grimwood J."/>
            <person name="Jabbari K."/>
            <person name="Kuo A."/>
            <person name="Maheswari U."/>
            <person name="Martens C."/>
            <person name="Maumus F."/>
            <person name="Otillar R.P."/>
            <person name="Rayko E."/>
            <person name="Salamov A."/>
            <person name="Vandepoele K."/>
            <person name="Beszteri B."/>
            <person name="Gruber A."/>
            <person name="Heijde M."/>
            <person name="Katinka M."/>
            <person name="Mock T."/>
            <person name="Valentin K."/>
            <person name="Verret F."/>
            <person name="Berges J.A."/>
            <person name="Brownlee C."/>
            <person name="Cadoret J.P."/>
            <person name="Chiovitti A."/>
            <person name="Choi C.J."/>
            <person name="Coesel S."/>
            <person name="De Martino A."/>
            <person name="Detter J.C."/>
            <person name="Durkin C."/>
            <person name="Falciatore A."/>
            <person name="Fournet J."/>
            <person name="Haruta M."/>
            <person name="Huysman M.J."/>
            <person name="Jenkins B.D."/>
            <person name="Jiroutova K."/>
            <person name="Jorgensen R.E."/>
            <person name="Joubert Y."/>
            <person name="Kaplan A."/>
            <person name="Kroger N."/>
            <person name="Kroth P.G."/>
            <person name="La Roche J."/>
            <person name="Lindquist E."/>
            <person name="Lommer M."/>
            <person name="Martin-Jezequel V."/>
            <person name="Lopez P.J."/>
            <person name="Lucas S."/>
            <person name="Mangogna M."/>
            <person name="McGinnis K."/>
            <person name="Medlin L.K."/>
            <person name="Montsant A."/>
            <person name="Oudot-Le Secq M.P."/>
            <person name="Napoli C."/>
            <person name="Obornik M."/>
            <person name="Parker M.S."/>
            <person name="Petit J.L."/>
            <person name="Porcel B.M."/>
            <person name="Poulsen N."/>
            <person name="Robison M."/>
            <person name="Rychlewski L."/>
            <person name="Rynearson T.A."/>
            <person name="Schmutz J."/>
            <person name="Shapiro H."/>
            <person name="Siaut M."/>
            <person name="Stanley M."/>
            <person name="Sussman M.R."/>
            <person name="Taylor A.R."/>
            <person name="Vardi A."/>
            <person name="von Dassow P."/>
            <person name="Vyverman W."/>
            <person name="Willis A."/>
            <person name="Wyrwicz L.S."/>
            <person name="Rokhsar D.S."/>
            <person name="Weissenbach J."/>
            <person name="Armbrust E.V."/>
            <person name="Green B.R."/>
            <person name="Van de Peer Y."/>
            <person name="Grigoriev I.V."/>
        </authorList>
    </citation>
    <scope>NUCLEOTIDE SEQUENCE [LARGE SCALE GENOMIC DNA]</scope>
    <source>
        <strain evidence="4 5">CCAP 1055/1</strain>
    </source>
</reference>
<dbReference type="InParanoid" id="B7G122"/>
<dbReference type="OrthoDB" id="21449at2759"/>
<gene>
    <name evidence="4" type="ORF">PHATRDRAFT_13205</name>
</gene>
<dbReference type="AlphaFoldDB" id="B7G122"/>
<dbReference type="PaxDb" id="2850-Phatr13205"/>
<dbReference type="PANTHER" id="PTHR45750">
    <property type="entry name" value="GH11602P"/>
    <property type="match status" value="1"/>
</dbReference>
<evidence type="ECO:0000313" key="5">
    <source>
        <dbReference type="Proteomes" id="UP000000759"/>
    </source>
</evidence>
<dbReference type="eggNOG" id="KOG1472">
    <property type="taxonomic scope" value="Eukaryota"/>
</dbReference>
<dbReference type="STRING" id="556484.B7G122"/>
<sequence length="83" mass="9467">FQKPINLSEVPDYLDHISKPLDIETVSANLDNGVYATAKDFWTDAKLIFENAILYHGAKETKWIAKYAKDLLKALKKEKEVAE</sequence>
<proteinExistence type="predicted"/>
<accession>B7G122</accession>
<dbReference type="Proteomes" id="UP000000759">
    <property type="component" value="Chromosome 10"/>
</dbReference>
<evidence type="ECO:0000259" key="3">
    <source>
        <dbReference type="PROSITE" id="PS50014"/>
    </source>
</evidence>
<feature type="domain" description="Bromo" evidence="3">
    <location>
        <begin position="1"/>
        <end position="63"/>
    </location>
</feature>
<evidence type="ECO:0000256" key="2">
    <source>
        <dbReference type="PROSITE-ProRule" id="PRU00035"/>
    </source>
</evidence>
<keyword evidence="1 2" id="KW-0103">Bromodomain</keyword>
<name>B7G122_PHATC</name>
<dbReference type="GO" id="GO:0045944">
    <property type="term" value="P:positive regulation of transcription by RNA polymerase II"/>
    <property type="evidence" value="ECO:0007669"/>
    <property type="project" value="TreeGrafter"/>
</dbReference>
<reference evidence="5" key="2">
    <citation type="submission" date="2008-08" db="EMBL/GenBank/DDBJ databases">
        <authorList>
            <consortium name="Diatom Consortium"/>
            <person name="Grigoriev I."/>
            <person name="Grimwood J."/>
            <person name="Kuo A."/>
            <person name="Otillar R.P."/>
            <person name="Salamov A."/>
            <person name="Detter J.C."/>
            <person name="Lindquist E."/>
            <person name="Shapiro H."/>
            <person name="Lucas S."/>
            <person name="Glavina del Rio T."/>
            <person name="Pitluck S."/>
            <person name="Rokhsar D."/>
            <person name="Bowler C."/>
        </authorList>
    </citation>
    <scope>GENOME REANNOTATION</scope>
    <source>
        <strain evidence="5">CCAP 1055/1</strain>
    </source>
</reference>
<dbReference type="GeneID" id="7201766"/>
<evidence type="ECO:0000313" key="4">
    <source>
        <dbReference type="EMBL" id="EEC47428.1"/>
    </source>
</evidence>
<protein>
    <recommendedName>
        <fullName evidence="3">Bromo domain-containing protein</fullName>
    </recommendedName>
</protein>
<dbReference type="SMART" id="SM00297">
    <property type="entry name" value="BROMO"/>
    <property type="match status" value="1"/>
</dbReference>
<dbReference type="Gene3D" id="1.20.920.10">
    <property type="entry name" value="Bromodomain-like"/>
    <property type="match status" value="1"/>
</dbReference>
<dbReference type="RefSeq" id="XP_002180776.1">
    <property type="nucleotide sequence ID" value="XM_002180740.1"/>
</dbReference>
<dbReference type="GO" id="GO:0010484">
    <property type="term" value="F:histone H3 acetyltransferase activity"/>
    <property type="evidence" value="ECO:0007669"/>
    <property type="project" value="TreeGrafter"/>
</dbReference>
<dbReference type="EMBL" id="CM000613">
    <property type="protein sequence ID" value="EEC47428.1"/>
    <property type="molecule type" value="Genomic_DNA"/>
</dbReference>
<dbReference type="InterPro" id="IPR036427">
    <property type="entry name" value="Bromodomain-like_sf"/>
</dbReference>
<dbReference type="InterPro" id="IPR037800">
    <property type="entry name" value="GCN5"/>
</dbReference>